<gene>
    <name evidence="3" type="ORF">ACAM_1512</name>
</gene>
<accession>U3TEV4</accession>
<dbReference type="STRING" id="1198449.ACAM_1512"/>
<keyword evidence="1" id="KW-0472">Membrane</keyword>
<feature type="transmembrane region" description="Helical" evidence="1">
    <location>
        <begin position="423"/>
        <end position="445"/>
    </location>
</feature>
<dbReference type="Proteomes" id="UP000016887">
    <property type="component" value="Chromosome"/>
</dbReference>
<feature type="domain" description="Bacterial repeat" evidence="2">
    <location>
        <begin position="280"/>
        <end position="341"/>
    </location>
</feature>
<protein>
    <recommendedName>
        <fullName evidence="2">Bacterial repeat domain-containing protein</fullName>
    </recommendedName>
</protein>
<dbReference type="Pfam" id="PF18998">
    <property type="entry name" value="Flg_new_2"/>
    <property type="match status" value="2"/>
</dbReference>
<feature type="domain" description="Bacterial repeat" evidence="2">
    <location>
        <begin position="192"/>
        <end position="268"/>
    </location>
</feature>
<name>U3TEV4_9CREN</name>
<reference evidence="3 4" key="1">
    <citation type="journal article" date="2013" name="Appl. Environ. Microbiol.">
        <title>Variation of the Virus-Related Elements within Syntenic Genomes of the Hyperthermophilic Archaeon Aeropyrum.</title>
        <authorList>
            <person name="Daifuku T."/>
            <person name="Yoshida T."/>
            <person name="Kitamura T."/>
            <person name="Kawaichi S."/>
            <person name="Inoue T."/>
            <person name="Nomura K."/>
            <person name="Yoshida Y."/>
            <person name="Kuno S."/>
            <person name="Sako Y."/>
        </authorList>
    </citation>
    <scope>NUCLEOTIDE SEQUENCE [LARGE SCALE GENOMIC DNA]</scope>
    <source>
        <strain evidence="3 4">SY1</strain>
    </source>
</reference>
<evidence type="ECO:0000313" key="3">
    <source>
        <dbReference type="EMBL" id="BAN90981.1"/>
    </source>
</evidence>
<keyword evidence="1" id="KW-1133">Transmembrane helix</keyword>
<organism evidence="3 4">
    <name type="scientific">Aeropyrum camini SY1 = JCM 12091</name>
    <dbReference type="NCBI Taxonomy" id="1198449"/>
    <lineage>
        <taxon>Archaea</taxon>
        <taxon>Thermoproteota</taxon>
        <taxon>Thermoprotei</taxon>
        <taxon>Desulfurococcales</taxon>
        <taxon>Desulfurococcaceae</taxon>
        <taxon>Aeropyrum</taxon>
    </lineage>
</organism>
<dbReference type="KEGG" id="acj:ACAM_1512"/>
<evidence type="ECO:0000313" key="4">
    <source>
        <dbReference type="Proteomes" id="UP000016887"/>
    </source>
</evidence>
<keyword evidence="1" id="KW-0812">Transmembrane</keyword>
<proteinExistence type="predicted"/>
<evidence type="ECO:0000256" key="1">
    <source>
        <dbReference type="SAM" id="Phobius"/>
    </source>
</evidence>
<keyword evidence="4" id="KW-1185">Reference proteome</keyword>
<dbReference type="EMBL" id="AP012489">
    <property type="protein sequence ID" value="BAN90981.1"/>
    <property type="molecule type" value="Genomic_DNA"/>
</dbReference>
<dbReference type="InterPro" id="IPR044060">
    <property type="entry name" value="Bacterial_rp_domain"/>
</dbReference>
<dbReference type="eggNOG" id="arCOG03671">
    <property type="taxonomic scope" value="Archaea"/>
</dbReference>
<dbReference type="AlphaFoldDB" id="U3TEV4"/>
<evidence type="ECO:0000259" key="2">
    <source>
        <dbReference type="Pfam" id="PF18998"/>
    </source>
</evidence>
<sequence length="460" mass="51138">MKQLIALMILLLGMLTLASPAANAQEENTVRIYVATYPSGLPISVDGVIYFPSTSQPIRLEWEEGSTHTVEVIVDTWYTDDGERYVFKTWNTGENQKQVSVVADKPKSVVAVYEKQYFLEVVSPYGSSKGSGWYPAGSLVEISVDDTIEIGDGVRASFLRWSERYNPELSQTSIYLFEPKTVKAYWKIEYRIQVSAEVEGAQVTEGGWFEEGSIITVTAQEEVGDGEALWRFSGWKVESGAVDPDVDLDSRTLSLKVLAPAQLVAQYDRYYYVEALTPVGEVEGSGYYRSGDIAVVSVPDIVEAGEDTRYVFTGWTGDVESPSPRLTINVEKPLRLVATWQVQYRVDVESNVLQIQDLRGDGWYSLGEKVKLYAPETVSSGYGIKYVFAGWKGDFNSSKPSDTAIVTGPAKIEAVYVKNYTGFYLNLAAVSTVIILLYLGYTLLIPKALIALKRKDEKTE</sequence>